<dbReference type="PANTHER" id="PTHR33463:SF218">
    <property type="entry name" value="DISEASE RESISTANCE PROTEIN RPS2-LIKE"/>
    <property type="match status" value="1"/>
</dbReference>
<comment type="caution">
    <text evidence="5">The sequence shown here is derived from an EMBL/GenBank/DDBJ whole genome shotgun (WGS) entry which is preliminary data.</text>
</comment>
<evidence type="ECO:0000256" key="1">
    <source>
        <dbReference type="ARBA" id="ARBA00008894"/>
    </source>
</evidence>
<dbReference type="Pfam" id="PF00931">
    <property type="entry name" value="NB-ARC"/>
    <property type="match status" value="1"/>
</dbReference>
<dbReference type="Proteomes" id="UP001159364">
    <property type="component" value="Linkage Group LG04"/>
</dbReference>
<dbReference type="InterPro" id="IPR050905">
    <property type="entry name" value="Plant_NBS-LRR"/>
</dbReference>
<dbReference type="Gene3D" id="3.80.10.10">
    <property type="entry name" value="Ribonuclease Inhibitor"/>
    <property type="match status" value="1"/>
</dbReference>
<dbReference type="EMBL" id="JAIWQS010000004">
    <property type="protein sequence ID" value="KAJ8767103.1"/>
    <property type="molecule type" value="Genomic_DNA"/>
</dbReference>
<evidence type="ECO:0000313" key="6">
    <source>
        <dbReference type="Proteomes" id="UP001159364"/>
    </source>
</evidence>
<dbReference type="SUPFAM" id="SSF52058">
    <property type="entry name" value="L domain-like"/>
    <property type="match status" value="1"/>
</dbReference>
<feature type="coiled-coil region" evidence="3">
    <location>
        <begin position="89"/>
        <end position="122"/>
    </location>
</feature>
<evidence type="ECO:0000313" key="5">
    <source>
        <dbReference type="EMBL" id="KAJ8767103.1"/>
    </source>
</evidence>
<name>A0AAV8TMF3_9ROSI</name>
<dbReference type="SUPFAM" id="SSF52540">
    <property type="entry name" value="P-loop containing nucleoside triphosphate hydrolases"/>
    <property type="match status" value="1"/>
</dbReference>
<accession>A0AAV8TMF3</accession>
<dbReference type="PRINTS" id="PR00364">
    <property type="entry name" value="DISEASERSIST"/>
</dbReference>
<dbReference type="AlphaFoldDB" id="A0AAV8TMF3"/>
<organism evidence="5 6">
    <name type="scientific">Erythroxylum novogranatense</name>
    <dbReference type="NCBI Taxonomy" id="1862640"/>
    <lineage>
        <taxon>Eukaryota</taxon>
        <taxon>Viridiplantae</taxon>
        <taxon>Streptophyta</taxon>
        <taxon>Embryophyta</taxon>
        <taxon>Tracheophyta</taxon>
        <taxon>Spermatophyta</taxon>
        <taxon>Magnoliopsida</taxon>
        <taxon>eudicotyledons</taxon>
        <taxon>Gunneridae</taxon>
        <taxon>Pentapetalae</taxon>
        <taxon>rosids</taxon>
        <taxon>fabids</taxon>
        <taxon>Malpighiales</taxon>
        <taxon>Erythroxylaceae</taxon>
        <taxon>Erythroxylum</taxon>
    </lineage>
</organism>
<dbReference type="GO" id="GO:0043531">
    <property type="term" value="F:ADP binding"/>
    <property type="evidence" value="ECO:0007669"/>
    <property type="project" value="InterPro"/>
</dbReference>
<sequence>MGEKTVQDMIWELLCDETVKFIIFHGEAGSGKTWTARFMSECAIGEGLFDGALWLYLNKKYDKMSLVQSIASQLSLLCSGDELEDEEYNEEEMNKMEEGEQKKKENELQEKLEQKISALLEEKKYLLILDDEGSKMAQKEIEDILNSFIRPNQRQALRFLVIRRKSDSGEVTGIELGGLSKPGSLSLFETRAKFQVPECLSKAKQDILEKSKDLPAAIIVIAEALSSELKSCCWYSRQLFEKHGGFHYNELIACWMMEGYLGLTDCIKKGYMKGHRVLMEFIDRGMLKIQEDIVTMEKKALEVTDDRVHGIGSTSNLGLANIYDEGEWNSLGKIVLADGMIKTVCNPKSWERLSTLLIDGNKLSEGSPDFFHNLKELKVLAVFQPRFRSVPSSLSKMEKLEVLLLRGCEMLDEVQFMSNLKALAVLEISDASSLRKLGLIF</sequence>
<protein>
    <recommendedName>
        <fullName evidence="4">NB-ARC domain-containing protein</fullName>
    </recommendedName>
</protein>
<keyword evidence="3" id="KW-0175">Coiled coil</keyword>
<evidence type="ECO:0000259" key="4">
    <source>
        <dbReference type="Pfam" id="PF00931"/>
    </source>
</evidence>
<keyword evidence="2" id="KW-0611">Plant defense</keyword>
<feature type="domain" description="NB-ARC" evidence="4">
    <location>
        <begin position="7"/>
        <end position="162"/>
    </location>
</feature>
<evidence type="ECO:0000256" key="2">
    <source>
        <dbReference type="ARBA" id="ARBA00022821"/>
    </source>
</evidence>
<dbReference type="InterPro" id="IPR032675">
    <property type="entry name" value="LRR_dom_sf"/>
</dbReference>
<dbReference type="InterPro" id="IPR027417">
    <property type="entry name" value="P-loop_NTPase"/>
</dbReference>
<dbReference type="PANTHER" id="PTHR33463">
    <property type="entry name" value="NB-ARC DOMAIN-CONTAINING PROTEIN-RELATED"/>
    <property type="match status" value="1"/>
</dbReference>
<gene>
    <name evidence="5" type="ORF">K2173_012761</name>
</gene>
<dbReference type="InterPro" id="IPR002182">
    <property type="entry name" value="NB-ARC"/>
</dbReference>
<proteinExistence type="inferred from homology"/>
<reference evidence="5 6" key="1">
    <citation type="submission" date="2021-09" db="EMBL/GenBank/DDBJ databases">
        <title>Genomic insights and catalytic innovation underlie evolution of tropane alkaloids biosynthesis.</title>
        <authorList>
            <person name="Wang Y.-J."/>
            <person name="Tian T."/>
            <person name="Huang J.-P."/>
            <person name="Huang S.-X."/>
        </authorList>
    </citation>
    <scope>NUCLEOTIDE SEQUENCE [LARGE SCALE GENOMIC DNA]</scope>
    <source>
        <strain evidence="5">KIB-2018</strain>
        <tissue evidence="5">Leaf</tissue>
    </source>
</reference>
<evidence type="ECO:0000256" key="3">
    <source>
        <dbReference type="SAM" id="Coils"/>
    </source>
</evidence>
<keyword evidence="6" id="KW-1185">Reference proteome</keyword>
<comment type="similarity">
    <text evidence="1">Belongs to the disease resistance NB-LRR family.</text>
</comment>
<dbReference type="Gene3D" id="3.40.50.300">
    <property type="entry name" value="P-loop containing nucleotide triphosphate hydrolases"/>
    <property type="match status" value="1"/>
</dbReference>